<organism evidence="1 2">
    <name type="scientific">Panagrolaimus sp. JU765</name>
    <dbReference type="NCBI Taxonomy" id="591449"/>
    <lineage>
        <taxon>Eukaryota</taxon>
        <taxon>Metazoa</taxon>
        <taxon>Ecdysozoa</taxon>
        <taxon>Nematoda</taxon>
        <taxon>Chromadorea</taxon>
        <taxon>Rhabditida</taxon>
        <taxon>Tylenchina</taxon>
        <taxon>Panagrolaimomorpha</taxon>
        <taxon>Panagrolaimoidea</taxon>
        <taxon>Panagrolaimidae</taxon>
        <taxon>Panagrolaimus</taxon>
    </lineage>
</organism>
<protein>
    <submittedName>
        <fullName evidence="2">Uncharacterized protein</fullName>
    </submittedName>
</protein>
<name>A0AC34PUN1_9BILA</name>
<evidence type="ECO:0000313" key="1">
    <source>
        <dbReference type="Proteomes" id="UP000887576"/>
    </source>
</evidence>
<sequence length="423" mass="47387">MNSVENNAFLGLQSLQNPSTTEQNDESLSSRRKVSFMPLVTEEDLKNSDLGQKDPEGVAQVFGDDVASRFRPPSTPTYILSPPPYDTKDKMIRRKISPIITSPLFFEHRDGKIPRGVPTVKVRMRKSTNVIETSDSLFITSSTSFEDVAVALSPVFPQNGGFYDNSNPLFGKFMNSNDWVLNYEQFAADIAASNPDMVHFQQVLNNWIKTQSKSQGAAFILLSTEWMSCFCQVAGDKLLNDPIVCGDSSTLNTLISDSVEAIDGPSTSIKGSFISNSSEKYPIHINLSKISEHLRSRLRLISAEIGAKLPEKEEELPPCSLFAIQARSNFKTALFIVHQSSESRATELAHILPHIQMIGTLMSIVANIEEQKRLARQSQVFLSMTQNMFSSLREFFFFKDSLQSVSLRLRKFGYRFLLLKSVI</sequence>
<accession>A0AC34PUN1</accession>
<proteinExistence type="predicted"/>
<dbReference type="Proteomes" id="UP000887576">
    <property type="component" value="Unplaced"/>
</dbReference>
<reference evidence="2" key="1">
    <citation type="submission" date="2022-11" db="UniProtKB">
        <authorList>
            <consortium name="WormBaseParasite"/>
        </authorList>
    </citation>
    <scope>IDENTIFICATION</scope>
</reference>
<evidence type="ECO:0000313" key="2">
    <source>
        <dbReference type="WBParaSite" id="JU765_v2.g10137.t1"/>
    </source>
</evidence>
<dbReference type="WBParaSite" id="JU765_v2.g10137.t1">
    <property type="protein sequence ID" value="JU765_v2.g10137.t1"/>
    <property type="gene ID" value="JU765_v2.g10137"/>
</dbReference>